<evidence type="ECO:0000259" key="9">
    <source>
        <dbReference type="PROSITE" id="PS50110"/>
    </source>
</evidence>
<comment type="function">
    <text evidence="6">May play the central regulatory role in sporulation. It may be an element of the effector pathway responsible for the activation of sporulation genes in response to nutritional stress. Spo0A may act in concert with spo0H (a sigma factor) to control the expression of some genes that are critical to the sporulation process.</text>
</comment>
<dbReference type="PANTHER" id="PTHR43214:SF40">
    <property type="entry name" value="TRANSCRIPTIONAL REGULATORY PROTEIN LNRK"/>
    <property type="match status" value="1"/>
</dbReference>
<dbReference type="KEGG" id="cmah:C1I91_04470"/>
<evidence type="ECO:0000256" key="7">
    <source>
        <dbReference type="PROSITE-ProRule" id="PRU00169"/>
    </source>
</evidence>
<dbReference type="InterPro" id="IPR016032">
    <property type="entry name" value="Sig_transdc_resp-reg_C-effctor"/>
</dbReference>
<dbReference type="SMART" id="SM00448">
    <property type="entry name" value="REC"/>
    <property type="match status" value="1"/>
</dbReference>
<keyword evidence="11" id="KW-1185">Reference proteome</keyword>
<dbReference type="PRINTS" id="PR00038">
    <property type="entry name" value="HTHLUXR"/>
</dbReference>
<dbReference type="Gene3D" id="3.40.50.2300">
    <property type="match status" value="1"/>
</dbReference>
<protein>
    <recommendedName>
        <fullName evidence="1">Stage 0 sporulation protein A homolog</fullName>
    </recommendedName>
</protein>
<dbReference type="Pfam" id="PF00196">
    <property type="entry name" value="GerE"/>
    <property type="match status" value="1"/>
</dbReference>
<organism evidence="10 11">
    <name type="scientific">Clostridium manihotivorum</name>
    <dbReference type="NCBI Taxonomy" id="2320868"/>
    <lineage>
        <taxon>Bacteria</taxon>
        <taxon>Bacillati</taxon>
        <taxon>Bacillota</taxon>
        <taxon>Clostridia</taxon>
        <taxon>Eubacteriales</taxon>
        <taxon>Clostridiaceae</taxon>
        <taxon>Clostridium</taxon>
    </lineage>
</organism>
<evidence type="ECO:0000256" key="1">
    <source>
        <dbReference type="ARBA" id="ARBA00018672"/>
    </source>
</evidence>
<dbReference type="SMART" id="SM00421">
    <property type="entry name" value="HTH_LUXR"/>
    <property type="match status" value="1"/>
</dbReference>
<proteinExistence type="predicted"/>
<dbReference type="GO" id="GO:0006355">
    <property type="term" value="P:regulation of DNA-templated transcription"/>
    <property type="evidence" value="ECO:0007669"/>
    <property type="project" value="InterPro"/>
</dbReference>
<dbReference type="SUPFAM" id="SSF52172">
    <property type="entry name" value="CheY-like"/>
    <property type="match status" value="1"/>
</dbReference>
<dbReference type="InterPro" id="IPR058245">
    <property type="entry name" value="NreC/VraR/RcsB-like_REC"/>
</dbReference>
<dbReference type="CDD" id="cd17535">
    <property type="entry name" value="REC_NarL-like"/>
    <property type="match status" value="1"/>
</dbReference>
<feature type="modified residue" description="4-aspartylphosphate" evidence="7">
    <location>
        <position position="55"/>
    </location>
</feature>
<keyword evidence="3" id="KW-0805">Transcription regulation</keyword>
<evidence type="ECO:0000256" key="4">
    <source>
        <dbReference type="ARBA" id="ARBA00023125"/>
    </source>
</evidence>
<dbReference type="InterPro" id="IPR000792">
    <property type="entry name" value="Tscrpt_reg_LuxR_C"/>
</dbReference>
<accession>A0A410DPI0</accession>
<keyword evidence="5" id="KW-0804">Transcription</keyword>
<evidence type="ECO:0000313" key="10">
    <source>
        <dbReference type="EMBL" id="QAA30974.1"/>
    </source>
</evidence>
<sequence length="208" mass="23409">MSIRLLICDDDALIRESLRIILSMDKEIEVIDVAENGLKALDICIKNKIDIALLDVRMPVMNGVEAAREIISKTSSKVIILTTFDEDEYIKEALRNGASGYILKNNPPDKIINTIKLVASGNSVMEESVFNKFKENMVSDREQIDTSMFTEREIEVIKAISEGLSNKEIASKLFISEGTVKNYITNILNKTGLSHRTQIAIYYIKGYK</sequence>
<keyword evidence="2 7" id="KW-0597">Phosphoprotein</keyword>
<gene>
    <name evidence="10" type="ORF">C1I91_04470</name>
</gene>
<evidence type="ECO:0000259" key="8">
    <source>
        <dbReference type="PROSITE" id="PS50043"/>
    </source>
</evidence>
<dbReference type="GO" id="GO:0000160">
    <property type="term" value="P:phosphorelay signal transduction system"/>
    <property type="evidence" value="ECO:0007669"/>
    <property type="project" value="InterPro"/>
</dbReference>
<dbReference type="PANTHER" id="PTHR43214">
    <property type="entry name" value="TWO-COMPONENT RESPONSE REGULATOR"/>
    <property type="match status" value="1"/>
</dbReference>
<dbReference type="PROSITE" id="PS50043">
    <property type="entry name" value="HTH_LUXR_2"/>
    <property type="match status" value="1"/>
</dbReference>
<dbReference type="RefSeq" id="WP_128211501.1">
    <property type="nucleotide sequence ID" value="NZ_CP025746.1"/>
</dbReference>
<dbReference type="InterPro" id="IPR039420">
    <property type="entry name" value="WalR-like"/>
</dbReference>
<name>A0A410DPI0_9CLOT</name>
<dbReference type="OrthoDB" id="9779069at2"/>
<evidence type="ECO:0000256" key="3">
    <source>
        <dbReference type="ARBA" id="ARBA00023015"/>
    </source>
</evidence>
<evidence type="ECO:0000256" key="5">
    <source>
        <dbReference type="ARBA" id="ARBA00023163"/>
    </source>
</evidence>
<evidence type="ECO:0000256" key="2">
    <source>
        <dbReference type="ARBA" id="ARBA00022553"/>
    </source>
</evidence>
<dbReference type="AlphaFoldDB" id="A0A410DPI0"/>
<evidence type="ECO:0000313" key="11">
    <source>
        <dbReference type="Proteomes" id="UP000286268"/>
    </source>
</evidence>
<dbReference type="Proteomes" id="UP000286268">
    <property type="component" value="Chromosome"/>
</dbReference>
<dbReference type="PROSITE" id="PS00622">
    <property type="entry name" value="HTH_LUXR_1"/>
    <property type="match status" value="1"/>
</dbReference>
<feature type="domain" description="HTH luxR-type" evidence="8">
    <location>
        <begin position="142"/>
        <end position="207"/>
    </location>
</feature>
<dbReference type="InterPro" id="IPR001789">
    <property type="entry name" value="Sig_transdc_resp-reg_receiver"/>
</dbReference>
<reference evidence="10 11" key="1">
    <citation type="submission" date="2018-01" db="EMBL/GenBank/DDBJ databases">
        <title>Genome Sequencing and Assembly of Anaerobacter polyendosporus strain CT4.</title>
        <authorList>
            <person name="Tachaapaikoon C."/>
            <person name="Sutheeworapong S."/>
            <person name="Jenjaroenpun P."/>
            <person name="Wongsurawat T."/>
            <person name="Nookeaw I."/>
            <person name="Cheawchanlertfa P."/>
            <person name="Kosugi A."/>
            <person name="Cheevadhanarak S."/>
            <person name="Ratanakhanokchai K."/>
        </authorList>
    </citation>
    <scope>NUCLEOTIDE SEQUENCE [LARGE SCALE GENOMIC DNA]</scope>
    <source>
        <strain evidence="10 11">CT4</strain>
    </source>
</reference>
<dbReference type="InterPro" id="IPR011006">
    <property type="entry name" value="CheY-like_superfamily"/>
</dbReference>
<feature type="domain" description="Response regulatory" evidence="9">
    <location>
        <begin position="4"/>
        <end position="119"/>
    </location>
</feature>
<dbReference type="PROSITE" id="PS50110">
    <property type="entry name" value="RESPONSE_REGULATORY"/>
    <property type="match status" value="1"/>
</dbReference>
<evidence type="ECO:0000256" key="6">
    <source>
        <dbReference type="ARBA" id="ARBA00024867"/>
    </source>
</evidence>
<dbReference type="SUPFAM" id="SSF46894">
    <property type="entry name" value="C-terminal effector domain of the bipartite response regulators"/>
    <property type="match status" value="1"/>
</dbReference>
<keyword evidence="4 10" id="KW-0238">DNA-binding</keyword>
<dbReference type="EMBL" id="CP025746">
    <property type="protein sequence ID" value="QAA30974.1"/>
    <property type="molecule type" value="Genomic_DNA"/>
</dbReference>
<dbReference type="CDD" id="cd06170">
    <property type="entry name" value="LuxR_C_like"/>
    <property type="match status" value="1"/>
</dbReference>
<dbReference type="Pfam" id="PF00072">
    <property type="entry name" value="Response_reg"/>
    <property type="match status" value="1"/>
</dbReference>
<dbReference type="GO" id="GO:0003677">
    <property type="term" value="F:DNA binding"/>
    <property type="evidence" value="ECO:0007669"/>
    <property type="project" value="UniProtKB-KW"/>
</dbReference>